<dbReference type="PANTHER" id="PTHR45718:SF6">
    <property type="entry name" value="ZINC FINGER PROTEIN GLI2"/>
    <property type="match status" value="1"/>
</dbReference>
<reference evidence="14" key="2">
    <citation type="submission" date="2004-02" db="EMBL/GenBank/DDBJ databases">
        <authorList>
            <consortium name="Genoscope"/>
            <consortium name="Whitehead Institute Centre for Genome Research"/>
        </authorList>
    </citation>
    <scope>NUCLEOTIDE SEQUENCE</scope>
</reference>
<feature type="region of interest" description="Disordered" evidence="12">
    <location>
        <begin position="668"/>
        <end position="695"/>
    </location>
</feature>
<dbReference type="FunFam" id="3.30.160.60:FF:000068">
    <property type="entry name" value="GLI family zinc finger 3"/>
    <property type="match status" value="1"/>
</dbReference>
<evidence type="ECO:0000256" key="11">
    <source>
        <dbReference type="PROSITE-ProRule" id="PRU00042"/>
    </source>
</evidence>
<feature type="region of interest" description="Disordered" evidence="12">
    <location>
        <begin position="279"/>
        <end position="325"/>
    </location>
</feature>
<dbReference type="PROSITE" id="PS50157">
    <property type="entry name" value="ZINC_FINGER_C2H2_2"/>
    <property type="match status" value="4"/>
</dbReference>
<feature type="region of interest" description="Disordered" evidence="12">
    <location>
        <begin position="1103"/>
        <end position="1170"/>
    </location>
</feature>
<dbReference type="FunFam" id="3.30.160.60:FF:000019">
    <property type="entry name" value="GLI family zinc finger 3"/>
    <property type="match status" value="1"/>
</dbReference>
<dbReference type="GO" id="GO:0007224">
    <property type="term" value="P:smoothened signaling pathway"/>
    <property type="evidence" value="ECO:0007669"/>
    <property type="project" value="TreeGrafter"/>
</dbReference>
<evidence type="ECO:0000259" key="13">
    <source>
        <dbReference type="PROSITE" id="PS50157"/>
    </source>
</evidence>
<feature type="region of interest" description="Disordered" evidence="12">
    <location>
        <begin position="1"/>
        <end position="29"/>
    </location>
</feature>
<comment type="caution">
    <text evidence="14">The sequence shown here is derived from an EMBL/GenBank/DDBJ whole genome shotgun (WGS) entry which is preliminary data.</text>
</comment>
<feature type="domain" description="C2H2-type" evidence="13">
    <location>
        <begin position="211"/>
        <end position="241"/>
    </location>
</feature>
<dbReference type="AlphaFoldDB" id="Q4RK76"/>
<evidence type="ECO:0000256" key="1">
    <source>
        <dbReference type="ARBA" id="ARBA00004123"/>
    </source>
</evidence>
<feature type="region of interest" description="Disordered" evidence="12">
    <location>
        <begin position="517"/>
        <end position="585"/>
    </location>
</feature>
<dbReference type="FunFam" id="3.30.160.60:FF:000036">
    <property type="entry name" value="GLI family zinc finger 3"/>
    <property type="match status" value="1"/>
</dbReference>
<feature type="region of interest" description="Disordered" evidence="12">
    <location>
        <begin position="827"/>
        <end position="875"/>
    </location>
</feature>
<dbReference type="Pfam" id="PF23561">
    <property type="entry name" value="zf-C2H2_15"/>
    <property type="match status" value="1"/>
</dbReference>
<dbReference type="KEGG" id="tng:GSTEN00033101G001"/>
<dbReference type="GO" id="GO:0005634">
    <property type="term" value="C:nucleus"/>
    <property type="evidence" value="ECO:0007669"/>
    <property type="project" value="UniProtKB-SubCell"/>
</dbReference>
<feature type="compositionally biased region" description="Basic and acidic residues" evidence="12">
    <location>
        <begin position="291"/>
        <end position="305"/>
    </location>
</feature>
<dbReference type="FunFam" id="3.30.160.60:FF:001465">
    <property type="entry name" value="Zinc finger protein 560"/>
    <property type="match status" value="1"/>
</dbReference>
<dbReference type="FunFam" id="3.30.160.60:FF:000031">
    <property type="entry name" value="GLI family zinc finger 3"/>
    <property type="match status" value="1"/>
</dbReference>
<reference evidence="14" key="1">
    <citation type="journal article" date="2004" name="Nature">
        <title>Genome duplication in the teleost fish Tetraodon nigroviridis reveals the early vertebrate proto-karyotype.</title>
        <authorList>
            <person name="Jaillon O."/>
            <person name="Aury J.-M."/>
            <person name="Brunet F."/>
            <person name="Petit J.-L."/>
            <person name="Stange-Thomann N."/>
            <person name="Mauceli E."/>
            <person name="Bouneau L."/>
            <person name="Fischer C."/>
            <person name="Ozouf-Costaz C."/>
            <person name="Bernot A."/>
            <person name="Nicaud S."/>
            <person name="Jaffe D."/>
            <person name="Fisher S."/>
            <person name="Lutfalla G."/>
            <person name="Dossat C."/>
            <person name="Segurens B."/>
            <person name="Dasilva C."/>
            <person name="Salanoubat M."/>
            <person name="Levy M."/>
            <person name="Boudet N."/>
            <person name="Castellano S."/>
            <person name="Anthouard V."/>
            <person name="Jubin C."/>
            <person name="Castelli V."/>
            <person name="Katinka M."/>
            <person name="Vacherie B."/>
            <person name="Biemont C."/>
            <person name="Skalli Z."/>
            <person name="Cattolico L."/>
            <person name="Poulain J."/>
            <person name="De Berardinis V."/>
            <person name="Cruaud C."/>
            <person name="Duprat S."/>
            <person name="Brottier P."/>
            <person name="Coutanceau J.-P."/>
            <person name="Gouzy J."/>
            <person name="Parra G."/>
            <person name="Lardier G."/>
            <person name="Chapple C."/>
            <person name="McKernan K.J."/>
            <person name="McEwan P."/>
            <person name="Bosak S."/>
            <person name="Kellis M."/>
            <person name="Volff J.-N."/>
            <person name="Guigo R."/>
            <person name="Zody M.C."/>
            <person name="Mesirov J."/>
            <person name="Lindblad-Toh K."/>
            <person name="Birren B."/>
            <person name="Nusbaum C."/>
            <person name="Kahn D."/>
            <person name="Robinson-Rechavi M."/>
            <person name="Laudet V."/>
            <person name="Schachter V."/>
            <person name="Quetier F."/>
            <person name="Saurin W."/>
            <person name="Scarpelli C."/>
            <person name="Wincker P."/>
            <person name="Lander E.S."/>
            <person name="Weissenbach J."/>
            <person name="Roest Crollius H."/>
        </authorList>
    </citation>
    <scope>NUCLEOTIDE SEQUENCE [LARGE SCALE GENOMIC DNA]</scope>
</reference>
<feature type="compositionally biased region" description="Polar residues" evidence="12">
    <location>
        <begin position="17"/>
        <end position="28"/>
    </location>
</feature>
<dbReference type="EMBL" id="CAAE01015032">
    <property type="protein sequence ID" value="CAG11206.1"/>
    <property type="molecule type" value="Genomic_DNA"/>
</dbReference>
<feature type="domain" description="C2H2-type" evidence="13">
    <location>
        <begin position="183"/>
        <end position="210"/>
    </location>
</feature>
<evidence type="ECO:0000256" key="7">
    <source>
        <dbReference type="ARBA" id="ARBA00023015"/>
    </source>
</evidence>
<keyword evidence="6" id="KW-0862">Zinc</keyword>
<dbReference type="SUPFAM" id="SSF57667">
    <property type="entry name" value="beta-beta-alpha zinc fingers"/>
    <property type="match status" value="4"/>
</dbReference>
<sequence>MAAPRLDAHPAPRPRGFSTSVSRFSSPRLTPRLSRKRALSISPLSDASIDLQTMIRTSPNSLVAYINNSRSSSAASSSYGHLSVGPGIRNPVGGILDLSEDLDKDECKQEPEAVYETNCHWEGCTKEYETQEQLVHHINNDHIHGEKKEFVCRWEECSREQKPFKAQYMLVVHMRRHTGEKPHKCTGCSKAYSRLENLKTHLRSHTGEKPYLCEHEGCNKAFSNASDRAKHQNRTHSNEVGPQLAAMPCSVHPNSELESPSFQKPYVCKIPGCTKRYTDPSSLRKHVKTVHGPEAHVTKKQRSDMAPRPQPPKGNGVNEANSRHGAKGVEGKLEANSTSGGMENCLQIKSIKTENSMMYQSSPGGHSSCSSEPSPLGSTNNNDSGVEMAMHSGGSFADLSAQDESPMVDSTVPAGGQQAGVGLHLRKAVGHSGTVTIKLENIKKERLKTVSTSDWVSSAAQPLQGQRSSVKLPPIPAVGSLLENSTMMSNSSVCYPGPRKGDLSSCEVTLLNQLNERRDSTTSTISSAYTVSRRSSGISPGYSSRRSSEASQFGANRHNNVSSADSYDPISTDLSRRSSEASQCGVGGGATLLSLTPAQHYRLKAKYAAATGGAPPTPLPNMDRMSLRTRMALYSDSQEASLHQFHQPPTGAVPRRCSDMGYGTRSMMPHEVPSSLPRRASDPVRRPPLDPLSLPRVQRYNSMNNMNPLNVTTAERYQSLLAQGYTRSDGNLQRYPFAPRPPSISENVAMENMAMDGMAGGDQNGEDDMVLPDDMVQYLRSQNTDPSANNSCQVDYHSNHQNQGFQAGIAPPPAYYSQRRMAMVDASMPHSGQDSQQPFSAPPANTNKNNMPVQWNEVSSGTVDSTSKLSKQQHHPLRGNLAVVQQRHNFSSFQGPSQALSSNQQVVPMSQNVSTQAYANHSNQRLTHASQPQQQQQRQYIPANFGQHMSPQQGFGQEFIPNSISGSTSMRPAQNGMASSEPQSYRARTQTDGYCRVNPMDVQQNYNVLTQQHQSIHSGARGSLQPRPPAEPRSSLRQHLGSNMMPPNRVPKSSALSPCDGNETSEASPKRCSGLAAQNSNSENSVFYTGQIHMFEPSFDAPMSPCASEPPANSTTAASMASPGVNLVSSSTTDSSTGASGGAQHPQIDFDTMLDDGDHSSLMSGTLSPGLLQSLSQSSSRLTTPRNSLPLASVPAGIGNMAIGDMNSMLTALAEESKFLNMMS</sequence>
<dbReference type="Gene3D" id="3.30.160.60">
    <property type="entry name" value="Classic Zinc Finger"/>
    <property type="match status" value="5"/>
</dbReference>
<evidence type="ECO:0000313" key="14">
    <source>
        <dbReference type="EMBL" id="CAG11206.1"/>
    </source>
</evidence>
<evidence type="ECO:0000256" key="6">
    <source>
        <dbReference type="ARBA" id="ARBA00022833"/>
    </source>
</evidence>
<dbReference type="GO" id="GO:0000122">
    <property type="term" value="P:negative regulation of transcription by RNA polymerase II"/>
    <property type="evidence" value="ECO:0007669"/>
    <property type="project" value="UniProtKB-ARBA"/>
</dbReference>
<dbReference type="OrthoDB" id="3214149at2759"/>
<dbReference type="InterPro" id="IPR013087">
    <property type="entry name" value="Znf_C2H2_type"/>
</dbReference>
<feature type="compositionally biased region" description="Low complexity" evidence="12">
    <location>
        <begin position="361"/>
        <end position="378"/>
    </location>
</feature>
<evidence type="ECO:0000256" key="10">
    <source>
        <dbReference type="ARBA" id="ARBA00023242"/>
    </source>
</evidence>
<feature type="domain" description="C2H2-type" evidence="13">
    <location>
        <begin position="155"/>
        <end position="182"/>
    </location>
</feature>
<evidence type="ECO:0000256" key="9">
    <source>
        <dbReference type="ARBA" id="ARBA00023163"/>
    </source>
</evidence>
<accession>Q4RK76</accession>
<dbReference type="PANTHER" id="PTHR45718">
    <property type="entry name" value="TRANSCRIPTIONAL ACTIVATOR CUBITUS INTERRUPTUS"/>
    <property type="match status" value="1"/>
</dbReference>
<evidence type="ECO:0000256" key="3">
    <source>
        <dbReference type="ARBA" id="ARBA00022723"/>
    </source>
</evidence>
<keyword evidence="10" id="KW-0539">Nucleus</keyword>
<evidence type="ECO:0000256" key="4">
    <source>
        <dbReference type="ARBA" id="ARBA00022737"/>
    </source>
</evidence>
<keyword evidence="5 11" id="KW-0863">Zinc-finger</keyword>
<evidence type="ECO:0000256" key="12">
    <source>
        <dbReference type="SAM" id="MobiDB-lite"/>
    </source>
</evidence>
<comment type="similarity">
    <text evidence="2">Belongs to the GLI C2H2-type zinc-finger protein family.</text>
</comment>
<evidence type="ECO:0000256" key="8">
    <source>
        <dbReference type="ARBA" id="ARBA00023125"/>
    </source>
</evidence>
<evidence type="ECO:0000256" key="5">
    <source>
        <dbReference type="ARBA" id="ARBA00022771"/>
    </source>
</evidence>
<dbReference type="GO" id="GO:0000981">
    <property type="term" value="F:DNA-binding transcription factor activity, RNA polymerase II-specific"/>
    <property type="evidence" value="ECO:0007669"/>
    <property type="project" value="TreeGrafter"/>
</dbReference>
<dbReference type="InterPro" id="IPR036236">
    <property type="entry name" value="Znf_C2H2_sf"/>
</dbReference>
<dbReference type="InterPro" id="IPR056436">
    <property type="entry name" value="Znf-C2H2_ZIC1-5/GLI1-3-like"/>
</dbReference>
<feature type="region of interest" description="Disordered" evidence="12">
    <location>
        <begin position="946"/>
        <end position="988"/>
    </location>
</feature>
<dbReference type="GO" id="GO:0000978">
    <property type="term" value="F:RNA polymerase II cis-regulatory region sequence-specific DNA binding"/>
    <property type="evidence" value="ECO:0007669"/>
    <property type="project" value="TreeGrafter"/>
</dbReference>
<feature type="region of interest" description="Disordered" evidence="12">
    <location>
        <begin position="1012"/>
        <end position="1077"/>
    </location>
</feature>
<feature type="compositionally biased region" description="Basic and acidic residues" evidence="12">
    <location>
        <begin position="679"/>
        <end position="688"/>
    </location>
</feature>
<gene>
    <name evidence="14" type="ORF">GSTENG00033101001</name>
</gene>
<comment type="subcellular location">
    <subcellularLocation>
        <location evidence="1">Nucleus</location>
    </subcellularLocation>
</comment>
<organism evidence="14">
    <name type="scientific">Tetraodon nigroviridis</name>
    <name type="common">Spotted green pufferfish</name>
    <name type="synonym">Chelonodon nigroviridis</name>
    <dbReference type="NCBI Taxonomy" id="99883"/>
    <lineage>
        <taxon>Eukaryota</taxon>
        <taxon>Metazoa</taxon>
        <taxon>Chordata</taxon>
        <taxon>Craniata</taxon>
        <taxon>Vertebrata</taxon>
        <taxon>Euteleostomi</taxon>
        <taxon>Actinopterygii</taxon>
        <taxon>Neopterygii</taxon>
        <taxon>Teleostei</taxon>
        <taxon>Neoteleostei</taxon>
        <taxon>Acanthomorphata</taxon>
        <taxon>Eupercaria</taxon>
        <taxon>Tetraodontiformes</taxon>
        <taxon>Tetradontoidea</taxon>
        <taxon>Tetraodontidae</taxon>
        <taxon>Tetraodon</taxon>
    </lineage>
</organism>
<keyword evidence="7" id="KW-0805">Transcription regulation</keyword>
<feature type="compositionally biased region" description="Polar residues" evidence="12">
    <location>
        <begin position="830"/>
        <end position="870"/>
    </location>
</feature>
<dbReference type="InterPro" id="IPR043359">
    <property type="entry name" value="GLI-like"/>
</dbReference>
<feature type="compositionally biased region" description="Basic and acidic residues" evidence="12">
    <location>
        <begin position="1"/>
        <end position="10"/>
    </location>
</feature>
<proteinExistence type="inferred from homology"/>
<feature type="compositionally biased region" description="Polar residues" evidence="12">
    <location>
        <begin position="947"/>
        <end position="988"/>
    </location>
</feature>
<keyword evidence="8" id="KW-0238">DNA-binding</keyword>
<feature type="compositionally biased region" description="Polar residues" evidence="12">
    <location>
        <begin position="521"/>
        <end position="565"/>
    </location>
</feature>
<protein>
    <submittedName>
        <fullName evidence="14">(spotted green pufferfish) hypothetical protein</fullName>
    </submittedName>
</protein>
<feature type="compositionally biased region" description="Low complexity" evidence="12">
    <location>
        <begin position="1129"/>
        <end position="1138"/>
    </location>
</feature>
<keyword evidence="4" id="KW-0677">Repeat</keyword>
<feature type="region of interest" description="Disordered" evidence="12">
    <location>
        <begin position="357"/>
        <end position="391"/>
    </location>
</feature>
<dbReference type="GO" id="GO:0008270">
    <property type="term" value="F:zinc ion binding"/>
    <property type="evidence" value="ECO:0007669"/>
    <property type="project" value="UniProtKB-KW"/>
</dbReference>
<keyword evidence="3" id="KW-0479">Metal-binding</keyword>
<keyword evidence="9" id="KW-0804">Transcription</keyword>
<feature type="domain" description="C2H2-type" evidence="13">
    <location>
        <begin position="266"/>
        <end position="296"/>
    </location>
</feature>
<name>Q4RK76_TETNG</name>
<dbReference type="Pfam" id="PF00096">
    <property type="entry name" value="zf-C2H2"/>
    <property type="match status" value="2"/>
</dbReference>
<dbReference type="PROSITE" id="PS00028">
    <property type="entry name" value="ZINC_FINGER_C2H2_1"/>
    <property type="match status" value="4"/>
</dbReference>
<evidence type="ECO:0000256" key="2">
    <source>
        <dbReference type="ARBA" id="ARBA00010831"/>
    </source>
</evidence>
<dbReference type="SMART" id="SM00355">
    <property type="entry name" value="ZnF_C2H2"/>
    <property type="match status" value="5"/>
</dbReference>